<reference evidence="1 2" key="1">
    <citation type="submission" date="2018-08" db="EMBL/GenBank/DDBJ databases">
        <title>Comparative analysis of Burkholderia isolates from Puerto Rico.</title>
        <authorList>
            <person name="Hall C."/>
            <person name="Sahl J."/>
            <person name="Wagner D."/>
        </authorList>
    </citation>
    <scope>NUCLEOTIDE SEQUENCE [LARGE SCALE GENOMIC DNA]</scope>
    <source>
        <strain evidence="1 2">Bp9025</strain>
    </source>
</reference>
<dbReference type="AlphaFoldDB" id="A0A3N8NV57"/>
<evidence type="ECO:0000313" key="2">
    <source>
        <dbReference type="Proteomes" id="UP000277921"/>
    </source>
</evidence>
<organism evidence="1 2">
    <name type="scientific">Burkholderia contaminans</name>
    <dbReference type="NCBI Taxonomy" id="488447"/>
    <lineage>
        <taxon>Bacteria</taxon>
        <taxon>Pseudomonadati</taxon>
        <taxon>Pseudomonadota</taxon>
        <taxon>Betaproteobacteria</taxon>
        <taxon>Burkholderiales</taxon>
        <taxon>Burkholderiaceae</taxon>
        <taxon>Burkholderia</taxon>
        <taxon>Burkholderia cepacia complex</taxon>
    </lineage>
</organism>
<evidence type="ECO:0000313" key="1">
    <source>
        <dbReference type="EMBL" id="RQT03162.1"/>
    </source>
</evidence>
<name>A0A3N8NV57_9BURK</name>
<comment type="caution">
    <text evidence="1">The sequence shown here is derived from an EMBL/GenBank/DDBJ whole genome shotgun (WGS) entry which is preliminary data.</text>
</comment>
<proteinExistence type="predicted"/>
<sequence>MLSGAGVAATAGAAGAGAGAGAAAGADAGAGVLACWLLSCLLHAARTAMAATINAYFVFNMNPLRCWSVCCYGNG</sequence>
<dbReference type="Proteomes" id="UP000277921">
    <property type="component" value="Unassembled WGS sequence"/>
</dbReference>
<gene>
    <name evidence="1" type="ORF">DF051_38425</name>
</gene>
<accession>A0A3N8NV57</accession>
<dbReference type="EMBL" id="QTQV01000047">
    <property type="protein sequence ID" value="RQT03162.1"/>
    <property type="molecule type" value="Genomic_DNA"/>
</dbReference>
<protein>
    <submittedName>
        <fullName evidence="1">Uncharacterized protein</fullName>
    </submittedName>
</protein>